<dbReference type="PROSITE" id="PS50880">
    <property type="entry name" value="TOPRIM"/>
    <property type="match status" value="1"/>
</dbReference>
<dbReference type="Proteomes" id="UP000249146">
    <property type="component" value="Unassembled WGS sequence"/>
</dbReference>
<evidence type="ECO:0000313" key="2">
    <source>
        <dbReference type="EMBL" id="RAL69613.1"/>
    </source>
</evidence>
<dbReference type="AlphaFoldDB" id="A0A328EQT2"/>
<sequence length="43" mass="4843">MKEKLVIVESPAKARTISKMLGKDFNIMATMGIYGICLKVRWA</sequence>
<comment type="caution">
    <text evidence="3">The sequence shown here is derived from an EMBL/GenBank/DDBJ whole genome shotgun (WGS) entry which is preliminary data.</text>
</comment>
<feature type="domain" description="Toprim" evidence="1">
    <location>
        <begin position="3"/>
        <end position="43"/>
    </location>
</feature>
<reference evidence="4 5" key="1">
    <citation type="submission" date="2018-05" db="EMBL/GenBank/DDBJ databases">
        <title>Draft genome sequences of Dehalococcoides mccartyi strains RC and KS.</title>
        <authorList>
            <person name="Higgins S.A."/>
            <person name="Padilla-Crespo E."/>
            <person name="Loeffler F.E."/>
        </authorList>
    </citation>
    <scope>NUCLEOTIDE SEQUENCE [LARGE SCALE GENOMIC DNA]</scope>
    <source>
        <strain evidence="3 4">KS</strain>
        <strain evidence="2 5">RC</strain>
    </source>
</reference>
<name>A0A328EQT2_9CHLR</name>
<dbReference type="EC" id="5.99.1.2" evidence="3"/>
<dbReference type="Proteomes" id="UP000248786">
    <property type="component" value="Unassembled WGS sequence"/>
</dbReference>
<keyword evidence="3" id="KW-0413">Isomerase</keyword>
<proteinExistence type="predicted"/>
<dbReference type="EMBL" id="QGLD01000008">
    <property type="protein sequence ID" value="RAL70935.1"/>
    <property type="molecule type" value="Genomic_DNA"/>
</dbReference>
<dbReference type="InterPro" id="IPR006171">
    <property type="entry name" value="TOPRIM_dom"/>
</dbReference>
<evidence type="ECO:0000313" key="3">
    <source>
        <dbReference type="EMBL" id="RAL70935.1"/>
    </source>
</evidence>
<evidence type="ECO:0000313" key="5">
    <source>
        <dbReference type="Proteomes" id="UP000249146"/>
    </source>
</evidence>
<accession>A0A328EQT2</accession>
<dbReference type="SUPFAM" id="SSF56712">
    <property type="entry name" value="Prokaryotic type I DNA topoisomerase"/>
    <property type="match status" value="1"/>
</dbReference>
<dbReference type="Pfam" id="PF01751">
    <property type="entry name" value="Toprim"/>
    <property type="match status" value="1"/>
</dbReference>
<dbReference type="GO" id="GO:0016853">
    <property type="term" value="F:isomerase activity"/>
    <property type="evidence" value="ECO:0007669"/>
    <property type="project" value="UniProtKB-KW"/>
</dbReference>
<protein>
    <submittedName>
        <fullName evidence="3">DNA topoisomerase I</fullName>
        <ecNumber evidence="3">5.99.1.2</ecNumber>
    </submittedName>
</protein>
<organism evidence="3 4">
    <name type="scientific">Dehalococcoides mccartyi</name>
    <dbReference type="NCBI Taxonomy" id="61435"/>
    <lineage>
        <taxon>Bacteria</taxon>
        <taxon>Bacillati</taxon>
        <taxon>Chloroflexota</taxon>
        <taxon>Dehalococcoidia</taxon>
        <taxon>Dehalococcoidales</taxon>
        <taxon>Dehalococcoidaceae</taxon>
        <taxon>Dehalococcoides</taxon>
    </lineage>
</organism>
<dbReference type="Gene3D" id="3.40.50.140">
    <property type="match status" value="1"/>
</dbReference>
<dbReference type="EMBL" id="QGLC01000009">
    <property type="protein sequence ID" value="RAL69613.1"/>
    <property type="molecule type" value="Genomic_DNA"/>
</dbReference>
<evidence type="ECO:0000313" key="4">
    <source>
        <dbReference type="Proteomes" id="UP000248786"/>
    </source>
</evidence>
<dbReference type="InterPro" id="IPR023405">
    <property type="entry name" value="Topo_IA_core_domain"/>
</dbReference>
<gene>
    <name evidence="3" type="ORF">C1G86_0648</name>
    <name evidence="2" type="ORF">C1G87_0653</name>
</gene>
<evidence type="ECO:0000259" key="1">
    <source>
        <dbReference type="PROSITE" id="PS50880"/>
    </source>
</evidence>